<dbReference type="InterPro" id="IPR050465">
    <property type="entry name" value="UPF0194_transport"/>
</dbReference>
<evidence type="ECO:0000256" key="1">
    <source>
        <dbReference type="ARBA" id="ARBA00004196"/>
    </source>
</evidence>
<dbReference type="Pfam" id="PF25917">
    <property type="entry name" value="BSH_RND"/>
    <property type="match status" value="1"/>
</dbReference>
<dbReference type="InterPro" id="IPR006143">
    <property type="entry name" value="RND_pump_MFP"/>
</dbReference>
<comment type="similarity">
    <text evidence="2">Belongs to the membrane fusion protein (MFP) (TC 8.A.1) family.</text>
</comment>
<feature type="coiled-coil region" evidence="4">
    <location>
        <begin position="96"/>
        <end position="137"/>
    </location>
</feature>
<organism evidence="7 8">
    <name type="scientific">Paludibaculum fermentans</name>
    <dbReference type="NCBI Taxonomy" id="1473598"/>
    <lineage>
        <taxon>Bacteria</taxon>
        <taxon>Pseudomonadati</taxon>
        <taxon>Acidobacteriota</taxon>
        <taxon>Terriglobia</taxon>
        <taxon>Bryobacterales</taxon>
        <taxon>Bryobacteraceae</taxon>
        <taxon>Paludibaculum</taxon>
    </lineage>
</organism>
<dbReference type="Gene3D" id="2.40.50.100">
    <property type="match status" value="2"/>
</dbReference>
<dbReference type="GO" id="GO:0016020">
    <property type="term" value="C:membrane"/>
    <property type="evidence" value="ECO:0007669"/>
    <property type="project" value="InterPro"/>
</dbReference>
<dbReference type="FunFam" id="2.40.30.170:FF:000010">
    <property type="entry name" value="Efflux RND transporter periplasmic adaptor subunit"/>
    <property type="match status" value="1"/>
</dbReference>
<evidence type="ECO:0000313" key="8">
    <source>
        <dbReference type="Proteomes" id="UP000593892"/>
    </source>
</evidence>
<dbReference type="Pfam" id="PF25990">
    <property type="entry name" value="Beta-barrel_YknX"/>
    <property type="match status" value="1"/>
</dbReference>
<reference evidence="7 8" key="1">
    <citation type="submission" date="2020-10" db="EMBL/GenBank/DDBJ databases">
        <title>Complete genome sequence of Paludibaculum fermentans P105T, a facultatively anaerobic acidobacterium capable of dissimilatory Fe(III) reduction.</title>
        <authorList>
            <person name="Dedysh S.N."/>
            <person name="Beletsky A.V."/>
            <person name="Kulichevskaya I.S."/>
            <person name="Mardanov A.V."/>
            <person name="Ravin N.V."/>
        </authorList>
    </citation>
    <scope>NUCLEOTIDE SEQUENCE [LARGE SCALE GENOMIC DNA]</scope>
    <source>
        <strain evidence="7 8">P105</strain>
    </source>
</reference>
<comment type="subcellular location">
    <subcellularLocation>
        <location evidence="1">Cell envelope</location>
    </subcellularLocation>
</comment>
<sequence length="402" mass="43330">MAGNGKKSSKRRWIWAFVIVLVLAGAGVGVRAALKPDNKIDPSKLASVDRGNIARSVVATGKIEPRSTVEVKSKASGIVKKLFVDYGENVRQGQVLAELDKELLEAQVRESKANLQAAQAAEEAAMASLERNKVEAEGPDVPFTKAGMDRARQLNKEGLIAKNVVEDAEKLYQMALNKQSSAFRTLAVSRAEIARAKAQVAQATAVLERVQEDLRNSTITSPIDGLVLSRNVEVGNAVSSIVVLGSQATLLFTLGDVSDVFVRGKVDQADIGKVYMGQPARIVVESFRDKKFDGKVYKIAPLGVEKENVTTFEVQVSIHNPGNQLKAAMSANAEIIMEEKPNVLLVPEAAVLYDKDRNASVEVPDIAAEKGRRKLPVKLGISNGVKTELISGLTQGQKVILQ</sequence>
<accession>A0A7S7NQK3</accession>
<dbReference type="GO" id="GO:0022857">
    <property type="term" value="F:transmembrane transporter activity"/>
    <property type="evidence" value="ECO:0007669"/>
    <property type="project" value="InterPro"/>
</dbReference>
<dbReference type="Gene3D" id="2.40.30.170">
    <property type="match status" value="1"/>
</dbReference>
<dbReference type="KEGG" id="pfer:IRI77_32785"/>
<keyword evidence="8" id="KW-1185">Reference proteome</keyword>
<evidence type="ECO:0000256" key="4">
    <source>
        <dbReference type="SAM" id="Coils"/>
    </source>
</evidence>
<feature type="domain" description="Multidrug resistance protein MdtA-like barrel-sandwich hybrid" evidence="5">
    <location>
        <begin position="68"/>
        <end position="240"/>
    </location>
</feature>
<dbReference type="GO" id="GO:0030313">
    <property type="term" value="C:cell envelope"/>
    <property type="evidence" value="ECO:0007669"/>
    <property type="project" value="UniProtKB-SubCell"/>
</dbReference>
<feature type="domain" description="YknX-like beta-barrel" evidence="6">
    <location>
        <begin position="262"/>
        <end position="335"/>
    </location>
</feature>
<dbReference type="AlphaFoldDB" id="A0A7S7NQK3"/>
<dbReference type="RefSeq" id="WP_194449148.1">
    <property type="nucleotide sequence ID" value="NZ_CP063849.1"/>
</dbReference>
<evidence type="ECO:0000259" key="6">
    <source>
        <dbReference type="Pfam" id="PF25990"/>
    </source>
</evidence>
<dbReference type="InterPro" id="IPR058625">
    <property type="entry name" value="MdtA-like_BSH"/>
</dbReference>
<dbReference type="Gene3D" id="6.20.50.140">
    <property type="match status" value="1"/>
</dbReference>
<proteinExistence type="inferred from homology"/>
<evidence type="ECO:0000313" key="7">
    <source>
        <dbReference type="EMBL" id="QOY87479.1"/>
    </source>
</evidence>
<name>A0A7S7NQK3_PALFE</name>
<evidence type="ECO:0000259" key="5">
    <source>
        <dbReference type="Pfam" id="PF25917"/>
    </source>
</evidence>
<dbReference type="NCBIfam" id="TIGR01730">
    <property type="entry name" value="RND_mfp"/>
    <property type="match status" value="1"/>
</dbReference>
<dbReference type="PANTHER" id="PTHR32347">
    <property type="entry name" value="EFFLUX SYSTEM COMPONENT YKNX-RELATED"/>
    <property type="match status" value="1"/>
</dbReference>
<dbReference type="InterPro" id="IPR058636">
    <property type="entry name" value="Beta-barrel_YknX"/>
</dbReference>
<evidence type="ECO:0000256" key="2">
    <source>
        <dbReference type="ARBA" id="ARBA00009477"/>
    </source>
</evidence>
<gene>
    <name evidence="7" type="ORF">IRI77_32785</name>
</gene>
<evidence type="ECO:0000256" key="3">
    <source>
        <dbReference type="ARBA" id="ARBA00023054"/>
    </source>
</evidence>
<keyword evidence="3 4" id="KW-0175">Coiled coil</keyword>
<dbReference type="SUPFAM" id="SSF111369">
    <property type="entry name" value="HlyD-like secretion proteins"/>
    <property type="match status" value="2"/>
</dbReference>
<dbReference type="EMBL" id="CP063849">
    <property type="protein sequence ID" value="QOY87479.1"/>
    <property type="molecule type" value="Genomic_DNA"/>
</dbReference>
<dbReference type="Proteomes" id="UP000593892">
    <property type="component" value="Chromosome"/>
</dbReference>
<protein>
    <submittedName>
        <fullName evidence="7">Efflux RND transporter periplasmic adaptor subunit</fullName>
    </submittedName>
</protein>